<comment type="caution">
    <text evidence="1">The sequence shown here is derived from an EMBL/GenBank/DDBJ whole genome shotgun (WGS) entry which is preliminary data.</text>
</comment>
<dbReference type="InterPro" id="IPR011467">
    <property type="entry name" value="DUF1573"/>
</dbReference>
<gene>
    <name evidence="1" type="ORF">ACFS7Z_03855</name>
</gene>
<dbReference type="Proteomes" id="UP001597641">
    <property type="component" value="Unassembled WGS sequence"/>
</dbReference>
<dbReference type="Gene3D" id="2.60.40.10">
    <property type="entry name" value="Immunoglobulins"/>
    <property type="match status" value="2"/>
</dbReference>
<proteinExistence type="predicted"/>
<dbReference type="PANTHER" id="PTHR37833">
    <property type="entry name" value="LIPOPROTEIN-RELATED"/>
    <property type="match status" value="1"/>
</dbReference>
<dbReference type="InterPro" id="IPR013783">
    <property type="entry name" value="Ig-like_fold"/>
</dbReference>
<evidence type="ECO:0000313" key="1">
    <source>
        <dbReference type="EMBL" id="MFD2999483.1"/>
    </source>
</evidence>
<accession>A0ABW6BNR5</accession>
<dbReference type="Pfam" id="PF07610">
    <property type="entry name" value="DUF1573"/>
    <property type="match status" value="2"/>
</dbReference>
<keyword evidence="2" id="KW-1185">Reference proteome</keyword>
<dbReference type="PANTHER" id="PTHR37833:SF1">
    <property type="entry name" value="SIGNAL PEPTIDE PROTEIN"/>
    <property type="match status" value="1"/>
</dbReference>
<dbReference type="EMBL" id="JBHUOX010000002">
    <property type="protein sequence ID" value="MFD2999483.1"/>
    <property type="molecule type" value="Genomic_DNA"/>
</dbReference>
<reference evidence="2" key="1">
    <citation type="journal article" date="2019" name="Int. J. Syst. Evol. Microbiol.">
        <title>The Global Catalogue of Microorganisms (GCM) 10K type strain sequencing project: providing services to taxonomists for standard genome sequencing and annotation.</title>
        <authorList>
            <consortium name="The Broad Institute Genomics Platform"/>
            <consortium name="The Broad Institute Genome Sequencing Center for Infectious Disease"/>
            <person name="Wu L."/>
            <person name="Ma J."/>
        </authorList>
    </citation>
    <scope>NUCLEOTIDE SEQUENCE [LARGE SCALE GENOMIC DNA]</scope>
    <source>
        <strain evidence="2">KCTC 23984</strain>
    </source>
</reference>
<sequence length="275" mass="30251">MYICFALNIRELYLLRICSSAMNRKLYFLTLFCFVFAASAAIAQGKLSFEKETHDFGTIAEGTQATYEFSVKNVGDQPVIISHVQPACGCTTPTWTKEPLLPGKTGVITAIYNSTGRPGLFHKAITVTSTAEEPTQVLYIKGDVGPKDLKSVATQEQKIMSPRLAVGRTNYNFGKLEKGQKAIAKFQIKNTGRQSLVIQGIKAACNCVQYRVSEPALKPGQTALLELRYSANVLEEQNEVVTVLSNDIVVPTLKLTLKANVVERQAPQDMLREGK</sequence>
<protein>
    <submittedName>
        <fullName evidence="1">DUF1573 domain-containing protein</fullName>
    </submittedName>
</protein>
<dbReference type="RefSeq" id="WP_377481190.1">
    <property type="nucleotide sequence ID" value="NZ_JBHUOX010000002.1"/>
</dbReference>
<evidence type="ECO:0000313" key="2">
    <source>
        <dbReference type="Proteomes" id="UP001597641"/>
    </source>
</evidence>
<name>A0ABW6BNR5_9BACT</name>
<organism evidence="1 2">
    <name type="scientific">Pontibacter toksunensis</name>
    <dbReference type="NCBI Taxonomy" id="1332631"/>
    <lineage>
        <taxon>Bacteria</taxon>
        <taxon>Pseudomonadati</taxon>
        <taxon>Bacteroidota</taxon>
        <taxon>Cytophagia</taxon>
        <taxon>Cytophagales</taxon>
        <taxon>Hymenobacteraceae</taxon>
        <taxon>Pontibacter</taxon>
    </lineage>
</organism>